<dbReference type="PRINTS" id="PR00080">
    <property type="entry name" value="SDRFAMILY"/>
</dbReference>
<sequence length="133" mass="13276">MLTTMQAAARTMIAAGGGGKIINLASMAAKKGGAGEGAYPASKAAVVALTRVAALEWGEHGINVNCLCPGYVLTEMGAATRTDEMVASWSALSPLGRCASPADVAGVALFLATPDADYLTGQAINVTGGMVMS</sequence>
<dbReference type="InterPro" id="IPR036291">
    <property type="entry name" value="NAD(P)-bd_dom_sf"/>
</dbReference>
<keyword evidence="4" id="KW-1185">Reference proteome</keyword>
<dbReference type="RefSeq" id="WP_286345405.1">
    <property type="nucleotide sequence ID" value="NZ_AP027732.1"/>
</dbReference>
<dbReference type="Gene3D" id="3.40.50.720">
    <property type="entry name" value="NAD(P)-binding Rossmann-like Domain"/>
    <property type="match status" value="1"/>
</dbReference>
<evidence type="ECO:0000256" key="2">
    <source>
        <dbReference type="ARBA" id="ARBA00023002"/>
    </source>
</evidence>
<dbReference type="InterPro" id="IPR002347">
    <property type="entry name" value="SDR_fam"/>
</dbReference>
<evidence type="ECO:0000256" key="1">
    <source>
        <dbReference type="ARBA" id="ARBA00006484"/>
    </source>
</evidence>
<dbReference type="Pfam" id="PF13561">
    <property type="entry name" value="adh_short_C2"/>
    <property type="match status" value="1"/>
</dbReference>
<evidence type="ECO:0000313" key="4">
    <source>
        <dbReference type="Proteomes" id="UP001321486"/>
    </source>
</evidence>
<dbReference type="PROSITE" id="PS00061">
    <property type="entry name" value="ADH_SHORT"/>
    <property type="match status" value="1"/>
</dbReference>
<accession>A0ABM8GJ52</accession>
<keyword evidence="2" id="KW-0560">Oxidoreductase</keyword>
<proteinExistence type="inferred from homology"/>
<dbReference type="PANTHER" id="PTHR42760">
    <property type="entry name" value="SHORT-CHAIN DEHYDROGENASES/REDUCTASES FAMILY MEMBER"/>
    <property type="match status" value="1"/>
</dbReference>
<organism evidence="3 4">
    <name type="scientific">Frondihabitans sucicola</name>
    <dbReference type="NCBI Taxonomy" id="1268041"/>
    <lineage>
        <taxon>Bacteria</taxon>
        <taxon>Bacillati</taxon>
        <taxon>Actinomycetota</taxon>
        <taxon>Actinomycetes</taxon>
        <taxon>Micrococcales</taxon>
        <taxon>Microbacteriaceae</taxon>
        <taxon>Frondihabitans</taxon>
    </lineage>
</organism>
<dbReference type="Proteomes" id="UP001321486">
    <property type="component" value="Chromosome"/>
</dbReference>
<dbReference type="SUPFAM" id="SSF51735">
    <property type="entry name" value="NAD(P)-binding Rossmann-fold domains"/>
    <property type="match status" value="1"/>
</dbReference>
<dbReference type="InterPro" id="IPR020904">
    <property type="entry name" value="Sc_DH/Rdtase_CS"/>
</dbReference>
<evidence type="ECO:0000313" key="3">
    <source>
        <dbReference type="EMBL" id="BDZ48427.1"/>
    </source>
</evidence>
<dbReference type="PANTHER" id="PTHR42760:SF133">
    <property type="entry name" value="3-OXOACYL-[ACYL-CARRIER-PROTEIN] REDUCTASE"/>
    <property type="match status" value="1"/>
</dbReference>
<dbReference type="EMBL" id="AP027732">
    <property type="protein sequence ID" value="BDZ48427.1"/>
    <property type="molecule type" value="Genomic_DNA"/>
</dbReference>
<reference evidence="4" key="1">
    <citation type="journal article" date="2019" name="Int. J. Syst. Evol. Microbiol.">
        <title>The Global Catalogue of Microorganisms (GCM) 10K type strain sequencing project: providing services to taxonomists for standard genome sequencing and annotation.</title>
        <authorList>
            <consortium name="The Broad Institute Genomics Platform"/>
            <consortium name="The Broad Institute Genome Sequencing Center for Infectious Disease"/>
            <person name="Wu L."/>
            <person name="Ma J."/>
        </authorList>
    </citation>
    <scope>NUCLEOTIDE SEQUENCE [LARGE SCALE GENOMIC DNA]</scope>
    <source>
        <strain evidence="4">NBRC 108728</strain>
    </source>
</reference>
<name>A0ABM8GJ52_9MICO</name>
<dbReference type="CDD" id="cd05233">
    <property type="entry name" value="SDR_c"/>
    <property type="match status" value="1"/>
</dbReference>
<protein>
    <recommendedName>
        <fullName evidence="5">SDR family oxidoreductase</fullName>
    </recommendedName>
</protein>
<dbReference type="PRINTS" id="PR00081">
    <property type="entry name" value="GDHRDH"/>
</dbReference>
<gene>
    <name evidence="3" type="ORF">GCM10025867_06680</name>
</gene>
<evidence type="ECO:0008006" key="5">
    <source>
        <dbReference type="Google" id="ProtNLM"/>
    </source>
</evidence>
<comment type="similarity">
    <text evidence="1">Belongs to the short-chain dehydrogenases/reductases (SDR) family.</text>
</comment>